<evidence type="ECO:0008006" key="4">
    <source>
        <dbReference type="Google" id="ProtNLM"/>
    </source>
</evidence>
<dbReference type="GeneID" id="8500553"/>
<feature type="compositionally biased region" description="Acidic residues" evidence="1">
    <location>
        <begin position="127"/>
        <end position="137"/>
    </location>
</feature>
<dbReference type="STRING" id="306902.C4XXE7"/>
<sequence length="950" mass="107553">MFEEPYRHYVRHQKNRKGNKLRYLVENLTHTRLLRQLESDLSVTLSPETKARLIHRIKEEDAKKYLPEETYEQWYPRLPETAESQKKHKTEDFDLSLRQTLIHELRSAQTETTDAVEPATRGTEAEAGAEAEAEAEAADSSIETDIRTDYISDAMDTSESDESSDEEADLSDKTTDSAYDDELDGDALYACKKARVWDHSFDSVQSWSRKQYTLRKWGLEPLGQNDGANKYSIRHQHTQSINALLHINMMREKWDLAYKLFCVLVRLKQVDVRLVWPLGVEILLQRRKQLELTGSTSKLDMLKAQSFLEWLMQIYPVFRFNTISHNSNMGPVFRSGSTTHAPMFVVSLLWQLLVERKYLKLRETLDELLMTPPYSSEGLFYLISAYCSLAENIHLASLYSNFDQSPDFPAEDDQLGDLADDIMLIGSKETIKARILENHTRVRLLLESCDKYNFEYPKDIIKAEIEGIASILKGESDFVSLVDSFKTPEAAKSEFALVNGRLIPHSPGSRAIPPQFLSRVICGKSKKAKKQSWVWFWCTLSKDGKDAICDICGQILRRPSSSTISLSRHIKTHGITEESFSDKKISLLKKDVEALLPSQAPPVAENGTPRVLDWSAVTRRKAKNARQKEGRFNNSQKTLSEESAAPVGLLPTEDNVSASDDSDADSDHADLNMNMSGDRRTSVEEGNMYQNVEVGQEGRTNAISEQINDTITSVPRTKISPKSSPVPPGLKKSPISDKHLHSACLPATNVSTNVFESPNMGSEEQASPESTHGYDSGKAKSKQSSFVAKYTEGFSMHESSESEEDDLQFFANSKSQFSHQKIFSPDSTFDSRFDEAEVSKNFHEFATQTQRSQKKDNSDGSSEQEDVEAQDHLTSFGFESSRDVSENKDDKSSDLENNFEDANDEMFPNPLEEANPVLSESEDYTDHFDSALESFPKSKQEEMEFDFDFD</sequence>
<dbReference type="OrthoDB" id="4085666at2759"/>
<feature type="region of interest" description="Disordered" evidence="1">
    <location>
        <begin position="106"/>
        <end position="178"/>
    </location>
</feature>
<dbReference type="PANTHER" id="PTHR28244:SF1">
    <property type="entry name" value="RNA POLYMERASE I-SPECIFIC TRANSCRIPTION INITIATION FACTOR RRN11"/>
    <property type="match status" value="1"/>
</dbReference>
<dbReference type="KEGG" id="clu:CLUG_00620"/>
<dbReference type="Proteomes" id="UP000007703">
    <property type="component" value="Unassembled WGS sequence"/>
</dbReference>
<dbReference type="InParanoid" id="C4XXE7"/>
<dbReference type="GO" id="GO:0070860">
    <property type="term" value="C:RNA polymerase I core factor complex"/>
    <property type="evidence" value="ECO:0007669"/>
    <property type="project" value="TreeGrafter"/>
</dbReference>
<feature type="region of interest" description="Disordered" evidence="1">
    <location>
        <begin position="622"/>
        <end position="685"/>
    </location>
</feature>
<evidence type="ECO:0000313" key="2">
    <source>
        <dbReference type="EMBL" id="EEQ36497.1"/>
    </source>
</evidence>
<name>C4XXE7_CLAL4</name>
<dbReference type="AlphaFoldDB" id="C4XXE7"/>
<feature type="compositionally biased region" description="Basic and acidic residues" evidence="1">
    <location>
        <begin position="880"/>
        <end position="894"/>
    </location>
</feature>
<feature type="region of interest" description="Disordered" evidence="1">
    <location>
        <begin position="754"/>
        <end position="781"/>
    </location>
</feature>
<dbReference type="EMBL" id="CH408076">
    <property type="protein sequence ID" value="EEQ36497.1"/>
    <property type="molecule type" value="Genomic_DNA"/>
</dbReference>
<dbReference type="PANTHER" id="PTHR28244">
    <property type="entry name" value="RNA POLYMERASE I-SPECIFIC TRANSCRIPTION INITIATION FACTOR RRN11"/>
    <property type="match status" value="1"/>
</dbReference>
<dbReference type="VEuPathDB" id="FungiDB:CLUG_00620"/>
<feature type="compositionally biased region" description="Acidic residues" evidence="1">
    <location>
        <begin position="156"/>
        <end position="169"/>
    </location>
</feature>
<feature type="region of interest" description="Disordered" evidence="1">
    <location>
        <begin position="840"/>
        <end position="914"/>
    </location>
</feature>
<accession>C4XXE7</accession>
<evidence type="ECO:0000256" key="1">
    <source>
        <dbReference type="SAM" id="MobiDB-lite"/>
    </source>
</evidence>
<gene>
    <name evidence="2" type="ORF">CLUG_00620</name>
</gene>
<dbReference type="InterPro" id="IPR007224">
    <property type="entry name" value="TIF_Rrn11"/>
</dbReference>
<dbReference type="HOGENOM" id="CLU_309936_0_0_1"/>
<evidence type="ECO:0000313" key="3">
    <source>
        <dbReference type="Proteomes" id="UP000007703"/>
    </source>
</evidence>
<dbReference type="InterPro" id="IPR053029">
    <property type="entry name" value="RNA_pol_I-specific_init_factor"/>
</dbReference>
<dbReference type="GO" id="GO:0017025">
    <property type="term" value="F:TBP-class protein binding"/>
    <property type="evidence" value="ECO:0007669"/>
    <property type="project" value="TreeGrafter"/>
</dbReference>
<dbReference type="SMART" id="SM00614">
    <property type="entry name" value="ZnF_BED"/>
    <property type="match status" value="1"/>
</dbReference>
<feature type="compositionally biased region" description="Polar residues" evidence="1">
    <location>
        <begin position="754"/>
        <end position="770"/>
    </location>
</feature>
<proteinExistence type="predicted"/>
<dbReference type="GO" id="GO:0001164">
    <property type="term" value="F:RNA polymerase I core promoter sequence-specific DNA binding"/>
    <property type="evidence" value="ECO:0007669"/>
    <property type="project" value="InterPro"/>
</dbReference>
<protein>
    <recommendedName>
        <fullName evidence="4">RNA polymerase I-specific transcription initiation factor</fullName>
    </recommendedName>
</protein>
<dbReference type="Pfam" id="PF04090">
    <property type="entry name" value="Rrn11"/>
    <property type="match status" value="1"/>
</dbReference>
<organism evidence="2 3">
    <name type="scientific">Clavispora lusitaniae (strain ATCC 42720)</name>
    <name type="common">Yeast</name>
    <name type="synonym">Candida lusitaniae</name>
    <dbReference type="NCBI Taxonomy" id="306902"/>
    <lineage>
        <taxon>Eukaryota</taxon>
        <taxon>Fungi</taxon>
        <taxon>Dikarya</taxon>
        <taxon>Ascomycota</taxon>
        <taxon>Saccharomycotina</taxon>
        <taxon>Pichiomycetes</taxon>
        <taxon>Metschnikowiaceae</taxon>
        <taxon>Clavispora</taxon>
    </lineage>
</organism>
<reference evidence="2 3" key="1">
    <citation type="journal article" date="2009" name="Nature">
        <title>Evolution of pathogenicity and sexual reproduction in eight Candida genomes.</title>
        <authorList>
            <person name="Butler G."/>
            <person name="Rasmussen M.D."/>
            <person name="Lin M.F."/>
            <person name="Santos M.A."/>
            <person name="Sakthikumar S."/>
            <person name="Munro C.A."/>
            <person name="Rheinbay E."/>
            <person name="Grabherr M."/>
            <person name="Forche A."/>
            <person name="Reedy J.L."/>
            <person name="Agrafioti I."/>
            <person name="Arnaud M.B."/>
            <person name="Bates S."/>
            <person name="Brown A.J."/>
            <person name="Brunke S."/>
            <person name="Costanzo M.C."/>
            <person name="Fitzpatrick D.A."/>
            <person name="de Groot P.W."/>
            <person name="Harris D."/>
            <person name="Hoyer L.L."/>
            <person name="Hube B."/>
            <person name="Klis F.M."/>
            <person name="Kodira C."/>
            <person name="Lennard N."/>
            <person name="Logue M.E."/>
            <person name="Martin R."/>
            <person name="Neiman A.M."/>
            <person name="Nikolaou E."/>
            <person name="Quail M.A."/>
            <person name="Quinn J."/>
            <person name="Santos M.C."/>
            <person name="Schmitzberger F.F."/>
            <person name="Sherlock G."/>
            <person name="Shah P."/>
            <person name="Silverstein K.A."/>
            <person name="Skrzypek M.S."/>
            <person name="Soll D."/>
            <person name="Staggs R."/>
            <person name="Stansfield I."/>
            <person name="Stumpf M.P."/>
            <person name="Sudbery P.E."/>
            <person name="Srikantha T."/>
            <person name="Zeng Q."/>
            <person name="Berman J."/>
            <person name="Berriman M."/>
            <person name="Heitman J."/>
            <person name="Gow N.A."/>
            <person name="Lorenz M.C."/>
            <person name="Birren B.W."/>
            <person name="Kellis M."/>
            <person name="Cuomo C.A."/>
        </authorList>
    </citation>
    <scope>NUCLEOTIDE SEQUENCE [LARGE SCALE GENOMIC DNA]</scope>
    <source>
        <strain evidence="2 3">ATCC 42720</strain>
    </source>
</reference>
<dbReference type="GO" id="GO:0001181">
    <property type="term" value="F:RNA polymerase I general transcription initiation factor activity"/>
    <property type="evidence" value="ECO:0007669"/>
    <property type="project" value="InterPro"/>
</dbReference>
<dbReference type="GO" id="GO:0042790">
    <property type="term" value="P:nucleolar large rRNA transcription by RNA polymerase I"/>
    <property type="evidence" value="ECO:0007669"/>
    <property type="project" value="TreeGrafter"/>
</dbReference>